<dbReference type="AlphaFoldDB" id="A0A9W4DDV0"/>
<accession>A0A9W4DDV0</accession>
<dbReference type="EMBL" id="LR882967">
    <property type="protein sequence ID" value="CAD5983009.1"/>
    <property type="molecule type" value="Genomic_DNA"/>
</dbReference>
<organism evidence="2 3">
    <name type="scientific">Planktothrix pseudagardhii</name>
    <dbReference type="NCBI Taxonomy" id="132604"/>
    <lineage>
        <taxon>Bacteria</taxon>
        <taxon>Bacillati</taxon>
        <taxon>Cyanobacteriota</taxon>
        <taxon>Cyanophyceae</taxon>
        <taxon>Oscillatoriophycideae</taxon>
        <taxon>Oscillatoriales</taxon>
        <taxon>Microcoleaceae</taxon>
        <taxon>Planktothrix</taxon>
    </lineage>
</organism>
<gene>
    <name evidence="2" type="ORF">NO713_05120</name>
</gene>
<dbReference type="KEGG" id="ppsu:NO713_05120"/>
<dbReference type="Proteomes" id="UP001153719">
    <property type="component" value="Chromosome"/>
</dbReference>
<feature type="signal peptide" evidence="1">
    <location>
        <begin position="1"/>
        <end position="36"/>
    </location>
</feature>
<keyword evidence="1" id="KW-0732">Signal</keyword>
<dbReference type="PANTHER" id="PTHR31649:SF11">
    <property type="entry name" value="PROTEIN UNZIPPED"/>
    <property type="match status" value="1"/>
</dbReference>
<keyword evidence="3" id="KW-1185">Reference proteome</keyword>
<dbReference type="InterPro" id="IPR006616">
    <property type="entry name" value="DM9_repeat"/>
</dbReference>
<reference evidence="2" key="1">
    <citation type="submission" date="2020-09" db="EMBL/GenBank/DDBJ databases">
        <authorList>
            <person name="Blom J."/>
        </authorList>
    </citation>
    <scope>NUCLEOTIDE SEQUENCE</scope>
    <source>
        <strain evidence="2">No.713</strain>
    </source>
</reference>
<evidence type="ECO:0000313" key="2">
    <source>
        <dbReference type="EMBL" id="CAD5983009.1"/>
    </source>
</evidence>
<dbReference type="SMART" id="SM00696">
    <property type="entry name" value="DM9"/>
    <property type="match status" value="2"/>
</dbReference>
<dbReference type="PANTHER" id="PTHR31649">
    <property type="entry name" value="AGAP009604-PA"/>
    <property type="match status" value="1"/>
</dbReference>
<protein>
    <submittedName>
        <fullName evidence="2">Uncharacterized protein</fullName>
    </submittedName>
</protein>
<name>A0A9W4DDV0_9CYAN</name>
<feature type="chain" id="PRO_5040938772" evidence="1">
    <location>
        <begin position="37"/>
        <end position="183"/>
    </location>
</feature>
<sequence>MKMIFGGAKMKLPKLIFLSTLGCLAFNFSFSPLVNAGEISWVYGRNGALSNNPVNINDEQFFVCQVSLSDSRGSFVLPGKLSPGLQKCLISYGGREFGYSNYRVLNVVSGQAIWVAKTGSFEPDGAIIGGRTSDGNKIFICAVPIGGGWTIGRYHSGSDQCYIPYGGDEKFFTGTNMKILVLR</sequence>
<proteinExistence type="predicted"/>
<dbReference type="RefSeq" id="WP_254174940.1">
    <property type="nucleotide sequence ID" value="NZ_LR882967.1"/>
</dbReference>
<dbReference type="Pfam" id="PF11901">
    <property type="entry name" value="DM9"/>
    <property type="match status" value="1"/>
</dbReference>
<evidence type="ECO:0000313" key="3">
    <source>
        <dbReference type="Proteomes" id="UP001153719"/>
    </source>
</evidence>
<evidence type="ECO:0000256" key="1">
    <source>
        <dbReference type="SAM" id="SignalP"/>
    </source>
</evidence>